<organism evidence="2 3">
    <name type="scientific">Giardia intestinalis (strain P15)</name>
    <name type="common">Giardia lamblia</name>
    <dbReference type="NCBI Taxonomy" id="658858"/>
    <lineage>
        <taxon>Eukaryota</taxon>
        <taxon>Metamonada</taxon>
        <taxon>Diplomonadida</taxon>
        <taxon>Hexamitidae</taxon>
        <taxon>Giardiinae</taxon>
        <taxon>Giardia</taxon>
    </lineage>
</organism>
<proteinExistence type="predicted"/>
<dbReference type="VEuPathDB" id="GiardiaDB:GLP15_2560"/>
<name>E1EXM9_GIAIA</name>
<evidence type="ECO:0000313" key="3">
    <source>
        <dbReference type="Proteomes" id="UP000008974"/>
    </source>
</evidence>
<reference evidence="2 3" key="1">
    <citation type="journal article" date="2010" name="BMC Genomics">
        <title>Genome analysis and comparative genomics of a Giardia intestinalis assemblage E isolate.</title>
        <authorList>
            <person name="Jerlstrom-Hultqvist J."/>
            <person name="Franzen O."/>
            <person name="Ankarklev J."/>
            <person name="Xu F."/>
            <person name="Nohynkova E."/>
            <person name="Andersson J.O."/>
            <person name="Svard S.G."/>
            <person name="Andersson B."/>
        </authorList>
    </citation>
    <scope>NUCLEOTIDE SEQUENCE [LARGE SCALE GENOMIC DNA]</scope>
    <source>
        <strain evidence="2 3">P15</strain>
    </source>
</reference>
<dbReference type="AlphaFoldDB" id="E1EXM9"/>
<sequence length="311" mass="34542">MPQHLECTLEQKQILQGLAANVVRVRGGAFTVEELLANPVLLHEQVSSIRVSWDAIVKHLNISRNSAYHWYHETYVRHITGTKVTPVDKAIIRNTILRGIEDRSILLDEFRPKLKASLSRNYHRAEFTMTYNNLLRSRCVQTAMANAGITLPSRRSTRSNQSSTQKTVQKDVASVSSDKADLTSQLSNPFSAQPAIQPAIQPATQPAQQLAYKPPPPLYMEAPDRILSTPVFAPIQNNFITSLPFISTTPVMSFSYPKNTHTEGVASAPTTPLTNNTISYELLSIPPPCLPQWSTSFSIQQIPSSSILPTK</sequence>
<dbReference type="EMBL" id="ACVC01000052">
    <property type="protein sequence ID" value="EFO65016.1"/>
    <property type="molecule type" value="Genomic_DNA"/>
</dbReference>
<accession>E1EXM9</accession>
<comment type="caution">
    <text evidence="2">The sequence shown here is derived from an EMBL/GenBank/DDBJ whole genome shotgun (WGS) entry which is preliminary data.</text>
</comment>
<gene>
    <name evidence="2" type="ORF">GLP15_2560</name>
</gene>
<dbReference type="Proteomes" id="UP000008974">
    <property type="component" value="Unassembled WGS sequence"/>
</dbReference>
<dbReference type="OrthoDB" id="10256794at2759"/>
<evidence type="ECO:0000313" key="2">
    <source>
        <dbReference type="EMBL" id="EFO65016.1"/>
    </source>
</evidence>
<protein>
    <submittedName>
        <fullName evidence="2">Uncharacterized protein</fullName>
    </submittedName>
</protein>
<evidence type="ECO:0000256" key="1">
    <source>
        <dbReference type="SAM" id="MobiDB-lite"/>
    </source>
</evidence>
<feature type="region of interest" description="Disordered" evidence="1">
    <location>
        <begin position="150"/>
        <end position="176"/>
    </location>
</feature>
<dbReference type="OMA" id="RNSAYHW"/>